<feature type="signal peptide" evidence="2">
    <location>
        <begin position="1"/>
        <end position="19"/>
    </location>
</feature>
<evidence type="ECO:0000256" key="2">
    <source>
        <dbReference type="SAM" id="SignalP"/>
    </source>
</evidence>
<evidence type="ECO:0000313" key="3">
    <source>
        <dbReference type="EMBL" id="JAR88722.1"/>
    </source>
</evidence>
<dbReference type="EMBL" id="GEGO01006682">
    <property type="protein sequence ID" value="JAR88722.1"/>
    <property type="molecule type" value="Transcribed_RNA"/>
</dbReference>
<accession>A0A147BE16</accession>
<reference evidence="3" key="1">
    <citation type="journal article" date="2018" name="PLoS Negl. Trop. Dis.">
        <title>Sialome diversity of ticks revealed by RNAseq of single tick salivary glands.</title>
        <authorList>
            <person name="Perner J."/>
            <person name="Kropackova S."/>
            <person name="Kopacek P."/>
            <person name="Ribeiro J.M."/>
        </authorList>
    </citation>
    <scope>NUCLEOTIDE SEQUENCE</scope>
    <source>
        <strain evidence="3">Siblings of single egg batch collected in Ceske Budejovice</strain>
        <tissue evidence="3">Salivary glands</tissue>
    </source>
</reference>
<organism evidence="3">
    <name type="scientific">Ixodes ricinus</name>
    <name type="common">Common tick</name>
    <name type="synonym">Acarus ricinus</name>
    <dbReference type="NCBI Taxonomy" id="34613"/>
    <lineage>
        <taxon>Eukaryota</taxon>
        <taxon>Metazoa</taxon>
        <taxon>Ecdysozoa</taxon>
        <taxon>Arthropoda</taxon>
        <taxon>Chelicerata</taxon>
        <taxon>Arachnida</taxon>
        <taxon>Acari</taxon>
        <taxon>Parasitiformes</taxon>
        <taxon>Ixodida</taxon>
        <taxon>Ixodoidea</taxon>
        <taxon>Ixodidae</taxon>
        <taxon>Ixodinae</taxon>
        <taxon>Ixodes</taxon>
    </lineage>
</organism>
<proteinExistence type="predicted"/>
<sequence>MVLLCQICLLAASCEPREGKALSGTFCLRPPLRYCTAETDKGRKKLAFSHSQRKPPIMRVTIRSHNHPKGCNQTQPPWRPGIARTKATDAVAARSGHQRQPGDLQLPVTFHQWAKNATQPGPDLSVVWWAQQSACSSVPGSVQERLALQLARRARAPAAPASQTEEPRVCPEAPEGRQKTPEGSFERQFLQKLPVLQVIQREHRVGERAECDTQGADHSCVRGADAQSDASLEVAGRVEHNDRAVLEEKLQRVGQW</sequence>
<keyword evidence="2" id="KW-0732">Signal</keyword>
<dbReference type="AlphaFoldDB" id="A0A147BE16"/>
<feature type="chain" id="PRO_5007542285" evidence="2">
    <location>
        <begin position="20"/>
        <end position="256"/>
    </location>
</feature>
<evidence type="ECO:0000256" key="1">
    <source>
        <dbReference type="SAM" id="MobiDB-lite"/>
    </source>
</evidence>
<feature type="compositionally biased region" description="Basic and acidic residues" evidence="1">
    <location>
        <begin position="165"/>
        <end position="180"/>
    </location>
</feature>
<name>A0A147BE16_IXORI</name>
<protein>
    <submittedName>
        <fullName evidence="3">Putative secreted protein</fullName>
    </submittedName>
</protein>
<feature type="region of interest" description="Disordered" evidence="1">
    <location>
        <begin position="157"/>
        <end position="184"/>
    </location>
</feature>